<keyword evidence="1" id="KW-0175">Coiled coil</keyword>
<organism evidence="3">
    <name type="scientific">Pectinophora gossypiella</name>
    <name type="common">Cotton pink bollworm</name>
    <name type="synonym">Depressaria gossypiella</name>
    <dbReference type="NCBI Taxonomy" id="13191"/>
    <lineage>
        <taxon>Eukaryota</taxon>
        <taxon>Metazoa</taxon>
        <taxon>Ecdysozoa</taxon>
        <taxon>Arthropoda</taxon>
        <taxon>Hexapoda</taxon>
        <taxon>Insecta</taxon>
        <taxon>Pterygota</taxon>
        <taxon>Neoptera</taxon>
        <taxon>Endopterygota</taxon>
        <taxon>Lepidoptera</taxon>
        <taxon>Glossata</taxon>
        <taxon>Ditrysia</taxon>
        <taxon>Gelechioidea</taxon>
        <taxon>Gelechiidae</taxon>
        <taxon>Apatetrinae</taxon>
        <taxon>Pectinophora</taxon>
    </lineage>
</organism>
<feature type="region of interest" description="Disordered" evidence="2">
    <location>
        <begin position="1"/>
        <end position="23"/>
    </location>
</feature>
<feature type="non-terminal residue" evidence="3">
    <location>
        <position position="1"/>
    </location>
</feature>
<evidence type="ECO:0000313" key="3">
    <source>
        <dbReference type="EMBL" id="JAT88712.1"/>
    </source>
</evidence>
<dbReference type="EMBL" id="GDQN01002342">
    <property type="protein sequence ID" value="JAT88712.1"/>
    <property type="molecule type" value="Transcribed_RNA"/>
</dbReference>
<dbReference type="OrthoDB" id="3176171at2759"/>
<evidence type="ECO:0000256" key="1">
    <source>
        <dbReference type="SAM" id="Coils"/>
    </source>
</evidence>
<reference evidence="3" key="1">
    <citation type="submission" date="2015-09" db="EMBL/GenBank/DDBJ databases">
        <title>De novo assembly of Pectinophora gossypiella (Pink Bollworm) gut transcriptome.</title>
        <authorList>
            <person name="Tassone E.E."/>
        </authorList>
    </citation>
    <scope>NUCLEOTIDE SEQUENCE</scope>
</reference>
<sequence length="152" mass="17550">NGASRVVAAPRFKRAQTLPSSSTVPPAKIAKIEKKPAVPAPRIAPYDFKAKFNNLLEKHKVMKADYITLKEKHDEITEEYEKVKETAQSCANERDILKEKLLTALTEHRERSAEYDRLKIDCEIQKHEIEDLHRKTRLLEEVTNSLKKKSEE</sequence>
<dbReference type="AlphaFoldDB" id="A0A1E1WNZ8"/>
<accession>A0A1E1WNZ8</accession>
<feature type="non-terminal residue" evidence="3">
    <location>
        <position position="152"/>
    </location>
</feature>
<gene>
    <name evidence="3" type="ORF">g.1395</name>
</gene>
<evidence type="ECO:0000256" key="2">
    <source>
        <dbReference type="SAM" id="MobiDB-lite"/>
    </source>
</evidence>
<feature type="coiled-coil region" evidence="1">
    <location>
        <begin position="66"/>
        <end position="152"/>
    </location>
</feature>
<protein>
    <submittedName>
        <fullName evidence="3">Uncharacterized protein</fullName>
    </submittedName>
</protein>
<proteinExistence type="predicted"/>
<name>A0A1E1WNZ8_PECGO</name>